<reference evidence="1 2" key="1">
    <citation type="journal article" date="2021" name="Front. Genet.">
        <title>Chromosome-Level Genome Assembly Reveals Significant Gene Expansion in the Toll and IMD Signaling Pathways of Dendrolimus kikuchii.</title>
        <authorList>
            <person name="Zhou J."/>
            <person name="Wu P."/>
            <person name="Xiong Z."/>
            <person name="Liu N."/>
            <person name="Zhao N."/>
            <person name="Ji M."/>
            <person name="Qiu Y."/>
            <person name="Yang B."/>
        </authorList>
    </citation>
    <scope>NUCLEOTIDE SEQUENCE [LARGE SCALE GENOMIC DNA]</scope>
    <source>
        <strain evidence="1">Ann1</strain>
    </source>
</reference>
<keyword evidence="2" id="KW-1185">Reference proteome</keyword>
<evidence type="ECO:0000313" key="2">
    <source>
        <dbReference type="Proteomes" id="UP000824533"/>
    </source>
</evidence>
<comment type="caution">
    <text evidence="1">The sequence shown here is derived from an EMBL/GenBank/DDBJ whole genome shotgun (WGS) entry which is preliminary data.</text>
</comment>
<organism evidence="1 2">
    <name type="scientific">Dendrolimus kikuchii</name>
    <dbReference type="NCBI Taxonomy" id="765133"/>
    <lineage>
        <taxon>Eukaryota</taxon>
        <taxon>Metazoa</taxon>
        <taxon>Ecdysozoa</taxon>
        <taxon>Arthropoda</taxon>
        <taxon>Hexapoda</taxon>
        <taxon>Insecta</taxon>
        <taxon>Pterygota</taxon>
        <taxon>Neoptera</taxon>
        <taxon>Endopterygota</taxon>
        <taxon>Lepidoptera</taxon>
        <taxon>Glossata</taxon>
        <taxon>Ditrysia</taxon>
        <taxon>Bombycoidea</taxon>
        <taxon>Lasiocampidae</taxon>
        <taxon>Dendrolimus</taxon>
    </lineage>
</organism>
<gene>
    <name evidence="1" type="ORF">K1T71_010586</name>
</gene>
<dbReference type="Proteomes" id="UP000824533">
    <property type="component" value="Linkage Group LG19"/>
</dbReference>
<proteinExistence type="predicted"/>
<name>A0ACC1CPN4_9NEOP</name>
<accession>A0ACC1CPN4</accession>
<sequence length="511" mass="57017">MNNRITCEDNLESSISFEREFDTISSKTIDKFPINEDANPQRMLRIQLLAAIAVSMGWLLCGFTFRYNDRDVISNLTELDSNIHGDNEIVSISVMLTPWLAIVGVLLGVPLIKYVGRRYSLMGAGVPFFIGWILVANATSLYMFFAGRILYEICAGVVILAVPIYIADAVRPEVRGSLGLLPIAFREVGDYFAASSDAYLVWAVTPYIGAALSVLFFSLMFGAPDSPRWYISKGRNHSAREALQWLRGKKSNIANEMQELIRFQTEVDKTKGIALKQMFYMENIPAVFIGLALMLFQQLARINYLYIRALEITWNFSAGNFDDIELFVNILSVTSVVSTFIAIFLIDRIGRKTLLYISSGTMIVSLSTICALANMQVLNGNPYGGWLLKACVILNLIGFSVGYSAIPWLMLGEILPLKIRDTATCVIIGIAWTCGAYMSNLFRNFMNSTNIYGAFLLFAVIHVVAILFVIFCVPETRGKTLEEIEKDLTHRVKSVNNSHVADANANLEADY</sequence>
<protein>
    <submittedName>
        <fullName evidence="1">Uncharacterized protein</fullName>
    </submittedName>
</protein>
<evidence type="ECO:0000313" key="1">
    <source>
        <dbReference type="EMBL" id="KAJ0173437.1"/>
    </source>
</evidence>
<dbReference type="EMBL" id="CM034405">
    <property type="protein sequence ID" value="KAJ0173437.1"/>
    <property type="molecule type" value="Genomic_DNA"/>
</dbReference>